<dbReference type="GO" id="GO:0016020">
    <property type="term" value="C:membrane"/>
    <property type="evidence" value="ECO:0007669"/>
    <property type="project" value="UniProtKB-SubCell"/>
</dbReference>
<protein>
    <submittedName>
        <fullName evidence="9">MscS family mechanosensitive ion channel</fullName>
    </submittedName>
</protein>
<sequence>MSLRYLLFVPLIFLSISHAELSAEEGGALKHLENIKEIITAGLSSKKDEAPKDDKKEKNNHANKWQEKRDTINLLLKRKRELDESLKTNNIWSKVYSNYHTYLYLIDEQKKTQEQIETLENRINLTSKEKEGLSRLKSKAKTIAGKLQLLEEYKKDPFKELIKPMPLEEIPSVTNPIAIITAMSYKKKLLSEQDMFNNRYISLKQIVDKFQEESKILEELIKLDGDNEEYIENLKKVNERLKIYKPVLDIFTTTKNVYTKKVDEIKLKLNREIKREMSKAAAIGGILLFFFAIFLLGKFLAHRYMAENDRFYMINKILNITFITLLVVIILFSYIENVSYLVTVLGFASAGIAIAMKDWFMSLMGWFVIIIGGTIHVGDRVKFVKDGVEYVGDIVDISVMRMTLHEDVTLTTYMHNRRGGRMIFIPNNFIFTDMIANYSHSGLKTVWDGIDFVITFDSDISKASSIAKEVTKKYSKGYTDITRKQLNKLRSSYSIRNTNVEPRILSFIEPYGVKISSWYLTNAYATLTLRSTISQEIIERIQAEESVHLAFPTQSIYVDKDVRKPPIVPEDIESDDEVVLS</sequence>
<evidence type="ECO:0000256" key="6">
    <source>
        <dbReference type="SAM" id="Phobius"/>
    </source>
</evidence>
<reference evidence="9" key="1">
    <citation type="submission" date="2016-10" db="EMBL/GenBank/DDBJ databases">
        <authorList>
            <person name="de Groot N.N."/>
        </authorList>
    </citation>
    <scope>NUCLEOTIDE SEQUENCE</scope>
</reference>
<dbReference type="Pfam" id="PF00924">
    <property type="entry name" value="MS_channel_2nd"/>
    <property type="match status" value="1"/>
</dbReference>
<keyword evidence="2 6" id="KW-0812">Transmembrane</keyword>
<dbReference type="SUPFAM" id="SSF50182">
    <property type="entry name" value="Sm-like ribonucleoproteins"/>
    <property type="match status" value="1"/>
</dbReference>
<evidence type="ECO:0000256" key="1">
    <source>
        <dbReference type="ARBA" id="ARBA00004370"/>
    </source>
</evidence>
<evidence type="ECO:0000259" key="7">
    <source>
        <dbReference type="Pfam" id="PF00924"/>
    </source>
</evidence>
<evidence type="ECO:0000313" key="9">
    <source>
        <dbReference type="EMBL" id="SFV50501.1"/>
    </source>
</evidence>
<feature type="domain" description="Mechanosensitive ion channel transmembrane helices 2/3" evidence="8">
    <location>
        <begin position="316"/>
        <end position="357"/>
    </location>
</feature>
<evidence type="ECO:0000256" key="3">
    <source>
        <dbReference type="ARBA" id="ARBA00022989"/>
    </source>
</evidence>
<dbReference type="InterPro" id="IPR010920">
    <property type="entry name" value="LSM_dom_sf"/>
</dbReference>
<comment type="subcellular location">
    <subcellularLocation>
        <location evidence="1">Membrane</location>
    </subcellularLocation>
</comment>
<evidence type="ECO:0000259" key="8">
    <source>
        <dbReference type="Pfam" id="PF21088"/>
    </source>
</evidence>
<dbReference type="GO" id="GO:0055085">
    <property type="term" value="P:transmembrane transport"/>
    <property type="evidence" value="ECO:0007669"/>
    <property type="project" value="InterPro"/>
</dbReference>
<feature type="domain" description="Mechanosensitive ion channel MscS" evidence="7">
    <location>
        <begin position="359"/>
        <end position="440"/>
    </location>
</feature>
<dbReference type="PANTHER" id="PTHR30566">
    <property type="entry name" value="YNAI-RELATED MECHANOSENSITIVE ION CHANNEL"/>
    <property type="match status" value="1"/>
</dbReference>
<accession>A0A1W1BA75</accession>
<feature type="transmembrane region" description="Helical" evidence="6">
    <location>
        <begin position="280"/>
        <end position="301"/>
    </location>
</feature>
<dbReference type="InterPro" id="IPR049142">
    <property type="entry name" value="MS_channel_1st"/>
</dbReference>
<dbReference type="EMBL" id="FPHC01000013">
    <property type="protein sequence ID" value="SFV50501.1"/>
    <property type="molecule type" value="Genomic_DNA"/>
</dbReference>
<name>A0A1W1BA75_9ZZZZ</name>
<organism evidence="9">
    <name type="scientific">hydrothermal vent metagenome</name>
    <dbReference type="NCBI Taxonomy" id="652676"/>
    <lineage>
        <taxon>unclassified sequences</taxon>
        <taxon>metagenomes</taxon>
        <taxon>ecological metagenomes</taxon>
    </lineage>
</organism>
<keyword evidence="4 6" id="KW-0472">Membrane</keyword>
<evidence type="ECO:0000256" key="4">
    <source>
        <dbReference type="ARBA" id="ARBA00023136"/>
    </source>
</evidence>
<dbReference type="PANTHER" id="PTHR30566:SF5">
    <property type="entry name" value="MECHANOSENSITIVE ION CHANNEL PROTEIN 1, MITOCHONDRIAL-RELATED"/>
    <property type="match status" value="1"/>
</dbReference>
<dbReference type="InterPro" id="IPR006685">
    <property type="entry name" value="MscS_channel_2nd"/>
</dbReference>
<keyword evidence="3 6" id="KW-1133">Transmembrane helix</keyword>
<evidence type="ECO:0000256" key="5">
    <source>
        <dbReference type="SAM" id="Coils"/>
    </source>
</evidence>
<dbReference type="AlphaFoldDB" id="A0A1W1BA75"/>
<proteinExistence type="predicted"/>
<evidence type="ECO:0000256" key="2">
    <source>
        <dbReference type="ARBA" id="ARBA00022692"/>
    </source>
</evidence>
<dbReference type="InterPro" id="IPR023408">
    <property type="entry name" value="MscS_beta-dom_sf"/>
</dbReference>
<feature type="coiled-coil region" evidence="5">
    <location>
        <begin position="109"/>
        <end position="136"/>
    </location>
</feature>
<keyword evidence="5" id="KW-0175">Coiled coil</keyword>
<dbReference type="Gene3D" id="2.30.30.60">
    <property type="match status" value="1"/>
</dbReference>
<gene>
    <name evidence="9" type="ORF">MNB_SV-6-1791</name>
</gene>
<dbReference type="Pfam" id="PF21088">
    <property type="entry name" value="MS_channel_1st"/>
    <property type="match status" value="1"/>
</dbReference>